<comment type="subcellular location">
    <subcellularLocation>
        <location evidence="2">Cell membrane</location>
        <topology evidence="2">Multi-pass membrane protein</topology>
    </subcellularLocation>
</comment>
<dbReference type="InterPro" id="IPR004358">
    <property type="entry name" value="Sig_transdc_His_kin-like_C"/>
</dbReference>
<evidence type="ECO:0000256" key="3">
    <source>
        <dbReference type="ARBA" id="ARBA00012438"/>
    </source>
</evidence>
<keyword evidence="8 11" id="KW-1133">Transmembrane helix</keyword>
<evidence type="ECO:0000256" key="7">
    <source>
        <dbReference type="ARBA" id="ARBA00022777"/>
    </source>
</evidence>
<dbReference type="GO" id="GO:0016301">
    <property type="term" value="F:kinase activity"/>
    <property type="evidence" value="ECO:0007669"/>
    <property type="project" value="UniProtKB-KW"/>
</dbReference>
<keyword evidence="9" id="KW-0902">Two-component regulatory system</keyword>
<dbReference type="InterPro" id="IPR005467">
    <property type="entry name" value="His_kinase_dom"/>
</dbReference>
<dbReference type="PANTHER" id="PTHR45453:SF2">
    <property type="entry name" value="HISTIDINE KINASE"/>
    <property type="match status" value="1"/>
</dbReference>
<dbReference type="Gene3D" id="3.30.565.10">
    <property type="entry name" value="Histidine kinase-like ATPase, C-terminal domain"/>
    <property type="match status" value="1"/>
</dbReference>
<evidence type="ECO:0000256" key="4">
    <source>
        <dbReference type="ARBA" id="ARBA00022475"/>
    </source>
</evidence>
<keyword evidence="6 11" id="KW-0812">Transmembrane</keyword>
<evidence type="ECO:0000313" key="14">
    <source>
        <dbReference type="Proteomes" id="UP001524435"/>
    </source>
</evidence>
<evidence type="ECO:0000256" key="2">
    <source>
        <dbReference type="ARBA" id="ARBA00004651"/>
    </source>
</evidence>
<evidence type="ECO:0000256" key="1">
    <source>
        <dbReference type="ARBA" id="ARBA00000085"/>
    </source>
</evidence>
<dbReference type="EC" id="2.7.13.3" evidence="3"/>
<protein>
    <recommendedName>
        <fullName evidence="3">histidine kinase</fullName>
        <ecNumber evidence="3">2.7.13.3</ecNumber>
    </recommendedName>
</protein>
<dbReference type="Proteomes" id="UP001524435">
    <property type="component" value="Unassembled WGS sequence"/>
</dbReference>
<dbReference type="InterPro" id="IPR050351">
    <property type="entry name" value="BphY/WalK/GraS-like"/>
</dbReference>
<dbReference type="EMBL" id="JANGCH010000018">
    <property type="protein sequence ID" value="MCQ5122549.1"/>
    <property type="molecule type" value="Genomic_DNA"/>
</dbReference>
<keyword evidence="5" id="KW-0808">Transferase</keyword>
<evidence type="ECO:0000256" key="8">
    <source>
        <dbReference type="ARBA" id="ARBA00022989"/>
    </source>
</evidence>
<comment type="catalytic activity">
    <reaction evidence="1">
        <text>ATP + protein L-histidine = ADP + protein N-phospho-L-histidine.</text>
        <dbReference type="EC" id="2.7.13.3"/>
    </reaction>
</comment>
<evidence type="ECO:0000259" key="12">
    <source>
        <dbReference type="PROSITE" id="PS50109"/>
    </source>
</evidence>
<dbReference type="Pfam" id="PF02518">
    <property type="entry name" value="HATPase_c"/>
    <property type="match status" value="1"/>
</dbReference>
<gene>
    <name evidence="13" type="ORF">NE663_09795</name>
</gene>
<dbReference type="SUPFAM" id="SSF55874">
    <property type="entry name" value="ATPase domain of HSP90 chaperone/DNA topoisomerase II/histidine kinase"/>
    <property type="match status" value="1"/>
</dbReference>
<name>A0ABT1SMW6_9FIRM</name>
<evidence type="ECO:0000313" key="13">
    <source>
        <dbReference type="EMBL" id="MCQ5122549.1"/>
    </source>
</evidence>
<keyword evidence="4" id="KW-1003">Cell membrane</keyword>
<proteinExistence type="predicted"/>
<comment type="caution">
    <text evidence="13">The sequence shown here is derived from an EMBL/GenBank/DDBJ whole genome shotgun (WGS) entry which is preliminary data.</text>
</comment>
<keyword evidence="14" id="KW-1185">Reference proteome</keyword>
<keyword evidence="10 11" id="KW-0472">Membrane</keyword>
<feature type="domain" description="Histidine kinase" evidence="12">
    <location>
        <begin position="126"/>
        <end position="331"/>
    </location>
</feature>
<evidence type="ECO:0000256" key="5">
    <source>
        <dbReference type="ARBA" id="ARBA00022679"/>
    </source>
</evidence>
<feature type="transmembrane region" description="Helical" evidence="11">
    <location>
        <begin position="37"/>
        <end position="55"/>
    </location>
</feature>
<dbReference type="PROSITE" id="PS50109">
    <property type="entry name" value="HIS_KIN"/>
    <property type="match status" value="1"/>
</dbReference>
<dbReference type="RefSeq" id="WP_256198286.1">
    <property type="nucleotide sequence ID" value="NZ_JANGCH010000018.1"/>
</dbReference>
<reference evidence="13 14" key="1">
    <citation type="submission" date="2022-06" db="EMBL/GenBank/DDBJ databases">
        <title>Isolation of gut microbiota from human fecal samples.</title>
        <authorList>
            <person name="Pamer E.G."/>
            <person name="Barat B."/>
            <person name="Waligurski E."/>
            <person name="Medina S."/>
            <person name="Paddock L."/>
            <person name="Mostad J."/>
        </authorList>
    </citation>
    <scope>NUCLEOTIDE SEQUENCE [LARGE SCALE GENOMIC DNA]</scope>
    <source>
        <strain evidence="13 14">DFI.6.1</strain>
    </source>
</reference>
<keyword evidence="7 13" id="KW-0418">Kinase</keyword>
<dbReference type="InterPro" id="IPR036890">
    <property type="entry name" value="HATPase_C_sf"/>
</dbReference>
<organism evidence="13 14">
    <name type="scientific">Massilicoli timonensis</name>
    <dbReference type="NCBI Taxonomy" id="2015901"/>
    <lineage>
        <taxon>Bacteria</taxon>
        <taxon>Bacillati</taxon>
        <taxon>Bacillota</taxon>
        <taxon>Erysipelotrichia</taxon>
        <taxon>Erysipelotrichales</taxon>
        <taxon>Erysipelotrichaceae</taxon>
        <taxon>Massilicoli</taxon>
    </lineage>
</organism>
<evidence type="ECO:0000256" key="9">
    <source>
        <dbReference type="ARBA" id="ARBA00023012"/>
    </source>
</evidence>
<dbReference type="PANTHER" id="PTHR45453">
    <property type="entry name" value="PHOSPHATE REGULON SENSOR PROTEIN PHOR"/>
    <property type="match status" value="1"/>
</dbReference>
<dbReference type="InterPro" id="IPR003594">
    <property type="entry name" value="HATPase_dom"/>
</dbReference>
<evidence type="ECO:0000256" key="11">
    <source>
        <dbReference type="SAM" id="Phobius"/>
    </source>
</evidence>
<evidence type="ECO:0000256" key="10">
    <source>
        <dbReference type="ARBA" id="ARBA00023136"/>
    </source>
</evidence>
<dbReference type="SMART" id="SM00387">
    <property type="entry name" value="HATPase_c"/>
    <property type="match status" value="1"/>
</dbReference>
<sequence length="335" mass="38447">MKITDYLKEKLYLILAALLVVSLTTLFLAVSKVTQDQIVFIDVMFLLFVMLILFVEYQRRHFFYRDLKETLDALDKKYLITEILEEPQFMDGRILYECLSEVDKSMIDEISVYRRAQQEYKEYVEMWVHEVKTPLASANLILDNHPSATSTPLKEELKKVERFVEQALFYAKSNTVEKDYNINKLTLSKPVHAVVKKHAASFIYRHITLTLDNLEQTVYADGKWLEFILDQIIVNALKYCDDHGTITISANKEEQQVCLRISDNGCGISAADLPSIFEKGFTGSNGRSHEKSTGIGLYLCAKLCAKMYLGIRAESTPQQGTTMIITFPLGSHYQF</sequence>
<dbReference type="PRINTS" id="PR00344">
    <property type="entry name" value="BCTRLSENSOR"/>
</dbReference>
<evidence type="ECO:0000256" key="6">
    <source>
        <dbReference type="ARBA" id="ARBA00022692"/>
    </source>
</evidence>
<accession>A0ABT1SMW6</accession>
<feature type="transmembrane region" description="Helical" evidence="11">
    <location>
        <begin position="12"/>
        <end position="31"/>
    </location>
</feature>